<protein>
    <submittedName>
        <fullName evidence="2">Uncharacterized protein</fullName>
    </submittedName>
</protein>
<dbReference type="EMBL" id="MN103533">
    <property type="protein sequence ID" value="QEA10809.1"/>
    <property type="molecule type" value="Genomic_DNA"/>
</dbReference>
<evidence type="ECO:0000256" key="1">
    <source>
        <dbReference type="SAM" id="MobiDB-lite"/>
    </source>
</evidence>
<dbReference type="GeneID" id="63911477"/>
<dbReference type="RefSeq" id="YP_010050742.1">
    <property type="nucleotide sequence ID" value="NC_054433.1"/>
</dbReference>
<feature type="compositionally biased region" description="Basic and acidic residues" evidence="1">
    <location>
        <begin position="13"/>
        <end position="25"/>
    </location>
</feature>
<sequence length="112" mass="12442">MFYRKLVMLRAHHPPETPTRKRDTMTAKPKAPARETLVEVARANGWHVRLREDRRASFVRGAEYVGVSYSEAGQVRSAQYNVGTGTSAGRLAAFIGTAARDKAARVAEWLGE</sequence>
<evidence type="ECO:0000313" key="2">
    <source>
        <dbReference type="EMBL" id="QEA10809.1"/>
    </source>
</evidence>
<organism evidence="2 3">
    <name type="scientific">Mycobacterium phage Weirdo19</name>
    <dbReference type="NCBI Taxonomy" id="2601610"/>
    <lineage>
        <taxon>Viruses</taxon>
        <taxon>Duplodnaviria</taxon>
        <taxon>Heunggongvirae</taxon>
        <taxon>Uroviricota</taxon>
        <taxon>Caudoviricetes</taxon>
        <taxon>Rosariovirus</taxon>
        <taxon>Rosariovirus Weirdo19ES</taxon>
    </lineage>
</organism>
<accession>A0A6M2YTA8</accession>
<dbReference type="Proteomes" id="UP000501191">
    <property type="component" value="Segment"/>
</dbReference>
<evidence type="ECO:0000313" key="3">
    <source>
        <dbReference type="Proteomes" id="UP000501191"/>
    </source>
</evidence>
<reference evidence="2 3" key="1">
    <citation type="journal article" date="2020" name="PLoS ONE">
        <title>Weirdo19ES is a novel singleton mycobacteriophage that selects for glycolipid deficient phage-resistant M. smegmatis mutants.</title>
        <authorList>
            <person name="Suarez C.A."/>
            <person name="Franceschelli J.J."/>
            <person name="Tasselli S.E."/>
            <person name="Morbidoni H.R."/>
        </authorList>
    </citation>
    <scope>NUCLEOTIDE SEQUENCE [LARGE SCALE GENOMIC DNA]</scope>
</reference>
<dbReference type="KEGG" id="vg:63911477"/>
<feature type="region of interest" description="Disordered" evidence="1">
    <location>
        <begin position="12"/>
        <end position="33"/>
    </location>
</feature>
<proteinExistence type="predicted"/>
<name>A0A6M2YTA8_9CAUD</name>
<keyword evidence="3" id="KW-1185">Reference proteome</keyword>